<reference evidence="5 6" key="1">
    <citation type="submission" date="2009-01" db="EMBL/GenBank/DDBJ databases">
        <authorList>
            <person name="Qin X."/>
            <person name="Bachman B."/>
            <person name="Battles P."/>
            <person name="Bell A."/>
            <person name="Bess C."/>
            <person name="Bickham C."/>
            <person name="Chaboub L."/>
            <person name="Chen D."/>
            <person name="Coyle M."/>
            <person name="Deiros D.R."/>
            <person name="Dinh H."/>
            <person name="Forbes L."/>
            <person name="Fowler G."/>
            <person name="Francisco L."/>
            <person name="Fu Q."/>
            <person name="Gubbala S."/>
            <person name="Hale W."/>
            <person name="Han Y."/>
            <person name="Hemphill L."/>
            <person name="Highlander S.K."/>
            <person name="Hirani K."/>
            <person name="Hogues M."/>
            <person name="Jackson L."/>
            <person name="Jakkamsetti A."/>
            <person name="Javaid M."/>
            <person name="Jiang H."/>
            <person name="Korchina V."/>
            <person name="Kovar C."/>
            <person name="Lara F."/>
            <person name="Lee S."/>
            <person name="Mata R."/>
            <person name="Mathew T."/>
            <person name="Moen C."/>
            <person name="Morales K."/>
            <person name="Munidasa M."/>
            <person name="Nazareth L."/>
            <person name="Ngo R."/>
            <person name="Nguyen L."/>
            <person name="Okwuonu G."/>
            <person name="Ongeri F."/>
            <person name="Patil S."/>
            <person name="Petrosino J."/>
            <person name="Pham C."/>
            <person name="Pham P."/>
            <person name="Pu L.-L."/>
            <person name="Puazo M."/>
            <person name="Raj R."/>
            <person name="Reid J."/>
            <person name="Rouhana J."/>
            <person name="Saada N."/>
            <person name="Shang Y."/>
            <person name="Simmons D."/>
            <person name="Thornton R."/>
            <person name="Warren J."/>
            <person name="Weissenberger G."/>
            <person name="Zhang J."/>
            <person name="Zhang L."/>
            <person name="Zhou C."/>
            <person name="Zhu D."/>
            <person name="Muzny D."/>
            <person name="Worley K."/>
            <person name="Gibbs R."/>
        </authorList>
    </citation>
    <scope>NUCLEOTIDE SEQUENCE [LARGE SCALE GENOMIC DNA]</scope>
    <source>
        <strain evidence="5 6">ATCC 33300</strain>
    </source>
</reference>
<accession>C2FUK9</accession>
<evidence type="ECO:0000256" key="2">
    <source>
        <dbReference type="ARBA" id="ARBA00022679"/>
    </source>
</evidence>
<dbReference type="InterPro" id="IPR050306">
    <property type="entry name" value="PfkB_Carbo_kinase"/>
</dbReference>
<dbReference type="CDD" id="cd01167">
    <property type="entry name" value="bac_FRK"/>
    <property type="match status" value="1"/>
</dbReference>
<dbReference type="Proteomes" id="UP000006241">
    <property type="component" value="Unassembled WGS sequence"/>
</dbReference>
<keyword evidence="2" id="KW-0808">Transferase</keyword>
<dbReference type="Pfam" id="PF00294">
    <property type="entry name" value="PfkB"/>
    <property type="match status" value="1"/>
</dbReference>
<dbReference type="RefSeq" id="WP_003006224.1">
    <property type="nucleotide sequence ID" value="NZ_GG668631.1"/>
</dbReference>
<comment type="similarity">
    <text evidence="1">Belongs to the carbohydrate kinase PfkB family.</text>
</comment>
<organism evidence="5 6">
    <name type="scientific">Sphingobacterium spiritivorum ATCC 33300</name>
    <dbReference type="NCBI Taxonomy" id="525372"/>
    <lineage>
        <taxon>Bacteria</taxon>
        <taxon>Pseudomonadati</taxon>
        <taxon>Bacteroidota</taxon>
        <taxon>Sphingobacteriia</taxon>
        <taxon>Sphingobacteriales</taxon>
        <taxon>Sphingobacteriaceae</taxon>
        <taxon>Sphingobacterium</taxon>
    </lineage>
</organism>
<gene>
    <name evidence="5" type="ORF">HMPREF0765_1015</name>
</gene>
<evidence type="ECO:0000256" key="3">
    <source>
        <dbReference type="ARBA" id="ARBA00022777"/>
    </source>
</evidence>
<dbReference type="InterPro" id="IPR011611">
    <property type="entry name" value="PfkB_dom"/>
</dbReference>
<evidence type="ECO:0000259" key="4">
    <source>
        <dbReference type="Pfam" id="PF00294"/>
    </source>
</evidence>
<dbReference type="PANTHER" id="PTHR43085:SF57">
    <property type="entry name" value="CARBOHYDRATE KINASE PFKB DOMAIN-CONTAINING PROTEIN"/>
    <property type="match status" value="1"/>
</dbReference>
<evidence type="ECO:0000313" key="5">
    <source>
        <dbReference type="EMBL" id="EEI93342.1"/>
    </source>
</evidence>
<proteinExistence type="inferred from homology"/>
<dbReference type="PANTHER" id="PTHR43085">
    <property type="entry name" value="HEXOKINASE FAMILY MEMBER"/>
    <property type="match status" value="1"/>
</dbReference>
<dbReference type="HOGENOM" id="CLU_027634_6_3_10"/>
<dbReference type="SUPFAM" id="SSF53613">
    <property type="entry name" value="Ribokinase-like"/>
    <property type="match status" value="1"/>
</dbReference>
<evidence type="ECO:0000256" key="1">
    <source>
        <dbReference type="ARBA" id="ARBA00010688"/>
    </source>
</evidence>
<dbReference type="AlphaFoldDB" id="C2FUK9"/>
<dbReference type="InterPro" id="IPR029056">
    <property type="entry name" value="Ribokinase-like"/>
</dbReference>
<keyword evidence="3 5" id="KW-0418">Kinase</keyword>
<dbReference type="PROSITE" id="PS00584">
    <property type="entry name" value="PFKB_KINASES_2"/>
    <property type="match status" value="1"/>
</dbReference>
<dbReference type="InterPro" id="IPR002173">
    <property type="entry name" value="Carboh/pur_kinase_PfkB_CS"/>
</dbReference>
<dbReference type="Gene3D" id="3.40.1190.20">
    <property type="match status" value="1"/>
</dbReference>
<feature type="domain" description="Carbohydrate kinase PfkB" evidence="4">
    <location>
        <begin position="24"/>
        <end position="292"/>
    </location>
</feature>
<sequence length="310" mass="34903">MKIEQLAIKGICFGEVLWDNLPTGKKLGGAPLNVAYHLNKLGIETRMLTRIGKDKNGDELIKLCRALGVPTKLFQVDEVHATSIVEVRIDEHKEVNYEIVYPVAWDYIQLQESDLEVIQKVDFMVFGSLSSRHEISYNTLKHLLKVSKYRVMDVNLRAPFYSEVRVLELLGYADLVKMNREELGIIAEWLKLPGSDSDSQLVEKLMQQYAIGEVIVTYGAAGAVYHAGQGSMRYHFPAYLVDVKDTIGSGDSFLAAFLSKRMRNSTEISIEETMSFAATLSAFVTQSIGACPNYDSGTINRFEWIQYLGR</sequence>
<protein>
    <submittedName>
        <fullName evidence="5">Kinase, PfkB family</fullName>
    </submittedName>
</protein>
<name>C2FUK9_SPHSI</name>
<evidence type="ECO:0000313" key="6">
    <source>
        <dbReference type="Proteomes" id="UP000006241"/>
    </source>
</evidence>
<dbReference type="GO" id="GO:0016301">
    <property type="term" value="F:kinase activity"/>
    <property type="evidence" value="ECO:0007669"/>
    <property type="project" value="UniProtKB-KW"/>
</dbReference>
<comment type="caution">
    <text evidence="5">The sequence shown here is derived from an EMBL/GenBank/DDBJ whole genome shotgun (WGS) entry which is preliminary data.</text>
</comment>
<dbReference type="EMBL" id="ACHB01000025">
    <property type="protein sequence ID" value="EEI93342.1"/>
    <property type="molecule type" value="Genomic_DNA"/>
</dbReference>
<dbReference type="PROSITE" id="PS00583">
    <property type="entry name" value="PFKB_KINASES_1"/>
    <property type="match status" value="1"/>
</dbReference>